<feature type="region of interest" description="Disordered" evidence="1">
    <location>
        <begin position="390"/>
        <end position="432"/>
    </location>
</feature>
<gene>
    <name evidence="3" type="ORF">SeLEV6574_g05740</name>
</gene>
<protein>
    <submittedName>
        <fullName evidence="3">Uncharacterized protein</fullName>
    </submittedName>
</protein>
<evidence type="ECO:0000313" key="4">
    <source>
        <dbReference type="Proteomes" id="UP000320475"/>
    </source>
</evidence>
<dbReference type="AlphaFoldDB" id="A0A507CSJ4"/>
<feature type="chain" id="PRO_5021479461" evidence="2">
    <location>
        <begin position="29"/>
        <end position="432"/>
    </location>
</feature>
<reference evidence="3 4" key="1">
    <citation type="journal article" date="2019" name="Sci. Rep.">
        <title>Comparative genomics of chytrid fungi reveal insights into the obligate biotrophic and pathogenic lifestyle of Synchytrium endobioticum.</title>
        <authorList>
            <person name="van de Vossenberg B.T.L.H."/>
            <person name="Warris S."/>
            <person name="Nguyen H.D.T."/>
            <person name="van Gent-Pelzer M.P.E."/>
            <person name="Joly D.L."/>
            <person name="van de Geest H.C."/>
            <person name="Bonants P.J.M."/>
            <person name="Smith D.S."/>
            <person name="Levesque C.A."/>
            <person name="van der Lee T.A.J."/>
        </authorList>
    </citation>
    <scope>NUCLEOTIDE SEQUENCE [LARGE SCALE GENOMIC DNA]</scope>
    <source>
        <strain evidence="3 4">LEV6574</strain>
    </source>
</reference>
<name>A0A507CSJ4_9FUNG</name>
<evidence type="ECO:0000313" key="3">
    <source>
        <dbReference type="EMBL" id="TPX42142.1"/>
    </source>
</evidence>
<keyword evidence="2" id="KW-0732">Signal</keyword>
<feature type="signal peptide" evidence="2">
    <location>
        <begin position="1"/>
        <end position="28"/>
    </location>
</feature>
<comment type="caution">
    <text evidence="3">The sequence shown here is derived from an EMBL/GenBank/DDBJ whole genome shotgun (WGS) entry which is preliminary data.</text>
</comment>
<dbReference type="Proteomes" id="UP000320475">
    <property type="component" value="Unassembled WGS sequence"/>
</dbReference>
<feature type="compositionally biased region" description="Low complexity" evidence="1">
    <location>
        <begin position="423"/>
        <end position="432"/>
    </location>
</feature>
<dbReference type="VEuPathDB" id="FungiDB:SeMB42_g00830"/>
<evidence type="ECO:0000256" key="1">
    <source>
        <dbReference type="SAM" id="MobiDB-lite"/>
    </source>
</evidence>
<proteinExistence type="predicted"/>
<sequence>MSNKEVSVNMPKVVAFLLMVALCHPVISTNPEEGSDARLRAVLAELKQKETTIKEQRHLYDLSYALYISDVKFLDEFGGEHAPHPNTYNAKQLPFILIGLAKIVSRILINILKYSDLYFPEEPLFAPTRKTLLQRLHEIRTRMHDAKMDIHADGGHLIVEDFSIDDDGMGYISDANDPYEPAMALIERGRQYLKGKAEGLLTRFPGGLRPFALCKVFWRYNAPRDLALEIMAPSTNLDQILGDLKSLMPAVPDHDRSLQYDLLKLHRDKLRYSGIKYEWLRSQAEEHHYATGHMQGDLEDFLADLECPPPLYAMNEAGRTLYDGVRNGALEAYVEISDELVNEHTLHPMHDLSPYISRTSSSDAGRNDMDNSLAALRDRFGMLQISRDGERRVDLESDGSTSASDLVELRASSPENSGGRCGGSSSRKCIGY</sequence>
<evidence type="ECO:0000256" key="2">
    <source>
        <dbReference type="SAM" id="SignalP"/>
    </source>
</evidence>
<dbReference type="EMBL" id="QEAM01000284">
    <property type="protein sequence ID" value="TPX42142.1"/>
    <property type="molecule type" value="Genomic_DNA"/>
</dbReference>
<accession>A0A507CSJ4</accession>
<organism evidence="3 4">
    <name type="scientific">Synchytrium endobioticum</name>
    <dbReference type="NCBI Taxonomy" id="286115"/>
    <lineage>
        <taxon>Eukaryota</taxon>
        <taxon>Fungi</taxon>
        <taxon>Fungi incertae sedis</taxon>
        <taxon>Chytridiomycota</taxon>
        <taxon>Chytridiomycota incertae sedis</taxon>
        <taxon>Chytridiomycetes</taxon>
        <taxon>Synchytriales</taxon>
        <taxon>Synchytriaceae</taxon>
        <taxon>Synchytrium</taxon>
    </lineage>
</organism>